<comment type="caution">
    <text evidence="5">The sequence shown here is derived from an EMBL/GenBank/DDBJ whole genome shotgun (WGS) entry which is preliminary data.</text>
</comment>
<dbReference type="InterPro" id="IPR001554">
    <property type="entry name" value="Glyco_hydro_14"/>
</dbReference>
<sequence>MLGKHGTVLNFTCMEMRDGEQPASANCSPEGLVRQVKMAAKAAKTELAGENALEKYDEGAFQQVLATSRLDSGNGLSAFAYLRMNKRLFEGDNWRNLVNFVKSMEGGRKVGLSECDSSGSDLYVGFIKEKNVKAKEAALV</sequence>
<dbReference type="PANTHER" id="PTHR31352">
    <property type="entry name" value="BETA-AMYLASE 1, CHLOROPLASTIC"/>
    <property type="match status" value="1"/>
</dbReference>
<dbReference type="GO" id="GO:0016161">
    <property type="term" value="F:beta-amylase activity"/>
    <property type="evidence" value="ECO:0007669"/>
    <property type="project" value="UniProtKB-EC"/>
</dbReference>
<evidence type="ECO:0000256" key="4">
    <source>
        <dbReference type="RuleBase" id="RU000509"/>
    </source>
</evidence>
<comment type="catalytic activity">
    <reaction evidence="4">
        <text>Hydrolysis of (1-&gt;4)-alpha-D-glucosidic linkages in polysaccharides so as to remove successive maltose units from the non-reducing ends of the chains.</text>
        <dbReference type="EC" id="3.2.1.2"/>
    </reaction>
</comment>
<keyword evidence="2 4" id="KW-0119">Carbohydrate metabolism</keyword>
<comment type="similarity">
    <text evidence="1 4">Belongs to the glycosyl hydrolase 14 family.</text>
</comment>
<name>A0AAP0EQF9_9MAGN</name>
<evidence type="ECO:0000313" key="6">
    <source>
        <dbReference type="Proteomes" id="UP001419268"/>
    </source>
</evidence>
<dbReference type="Proteomes" id="UP001419268">
    <property type="component" value="Unassembled WGS sequence"/>
</dbReference>
<dbReference type="EMBL" id="JBBNAG010000011">
    <property type="protein sequence ID" value="KAK9094967.1"/>
    <property type="molecule type" value="Genomic_DNA"/>
</dbReference>
<dbReference type="InterPro" id="IPR017853">
    <property type="entry name" value="GH"/>
</dbReference>
<evidence type="ECO:0000256" key="1">
    <source>
        <dbReference type="ARBA" id="ARBA00005652"/>
    </source>
</evidence>
<keyword evidence="4" id="KW-0326">Glycosidase</keyword>
<keyword evidence="6" id="KW-1185">Reference proteome</keyword>
<dbReference type="Pfam" id="PF01373">
    <property type="entry name" value="Glyco_hydro_14"/>
    <property type="match status" value="1"/>
</dbReference>
<dbReference type="AlphaFoldDB" id="A0AAP0EQF9"/>
<protein>
    <recommendedName>
        <fullName evidence="4">Beta-amylase</fullName>
        <ecNumber evidence="4">3.2.1.2</ecNumber>
    </recommendedName>
</protein>
<dbReference type="GO" id="GO:0000272">
    <property type="term" value="P:polysaccharide catabolic process"/>
    <property type="evidence" value="ECO:0007669"/>
    <property type="project" value="UniProtKB-KW"/>
</dbReference>
<dbReference type="PANTHER" id="PTHR31352:SF1">
    <property type="entry name" value="BETA-AMYLASE 3, CHLOROPLASTIC"/>
    <property type="match status" value="1"/>
</dbReference>
<keyword evidence="3 4" id="KW-0624">Polysaccharide degradation</keyword>
<keyword evidence="4" id="KW-0378">Hydrolase</keyword>
<dbReference type="Gene3D" id="3.20.20.80">
    <property type="entry name" value="Glycosidases"/>
    <property type="match status" value="1"/>
</dbReference>
<dbReference type="EC" id="3.2.1.2" evidence="4"/>
<reference evidence="5 6" key="1">
    <citation type="submission" date="2024-01" db="EMBL/GenBank/DDBJ databases">
        <title>Genome assemblies of Stephania.</title>
        <authorList>
            <person name="Yang L."/>
        </authorList>
    </citation>
    <scope>NUCLEOTIDE SEQUENCE [LARGE SCALE GENOMIC DNA]</scope>
    <source>
        <strain evidence="5">JXDWG</strain>
        <tissue evidence="5">Leaf</tissue>
    </source>
</reference>
<dbReference type="SUPFAM" id="SSF51445">
    <property type="entry name" value="(Trans)glycosidases"/>
    <property type="match status" value="1"/>
</dbReference>
<gene>
    <name evidence="5" type="ORF">Scep_026436</name>
</gene>
<evidence type="ECO:0000256" key="3">
    <source>
        <dbReference type="ARBA" id="ARBA00023326"/>
    </source>
</evidence>
<evidence type="ECO:0000256" key="2">
    <source>
        <dbReference type="ARBA" id="ARBA00023277"/>
    </source>
</evidence>
<accession>A0AAP0EQF9</accession>
<organism evidence="5 6">
    <name type="scientific">Stephania cephalantha</name>
    <dbReference type="NCBI Taxonomy" id="152367"/>
    <lineage>
        <taxon>Eukaryota</taxon>
        <taxon>Viridiplantae</taxon>
        <taxon>Streptophyta</taxon>
        <taxon>Embryophyta</taxon>
        <taxon>Tracheophyta</taxon>
        <taxon>Spermatophyta</taxon>
        <taxon>Magnoliopsida</taxon>
        <taxon>Ranunculales</taxon>
        <taxon>Menispermaceae</taxon>
        <taxon>Menispermoideae</taxon>
        <taxon>Cissampelideae</taxon>
        <taxon>Stephania</taxon>
    </lineage>
</organism>
<proteinExistence type="inferred from homology"/>
<evidence type="ECO:0000313" key="5">
    <source>
        <dbReference type="EMBL" id="KAK9094967.1"/>
    </source>
</evidence>